<dbReference type="KEGG" id="ahg:AHOG_06570"/>
<dbReference type="RefSeq" id="WP_093940557.1">
    <property type="nucleotide sequence ID" value="NZ_CP022521.1"/>
</dbReference>
<protein>
    <submittedName>
        <fullName evidence="1">Uncharacterized protein</fullName>
    </submittedName>
</protein>
<proteinExistence type="predicted"/>
<dbReference type="OrthoDB" id="3540634at2"/>
<dbReference type="AlphaFoldDB" id="A0A221VZL3"/>
<keyword evidence="2" id="KW-1185">Reference proteome</keyword>
<name>A0A221VZL3_9PSEU</name>
<dbReference type="EMBL" id="CP022521">
    <property type="protein sequence ID" value="ASO18963.1"/>
    <property type="molecule type" value="Genomic_DNA"/>
</dbReference>
<evidence type="ECO:0000313" key="2">
    <source>
        <dbReference type="Proteomes" id="UP000204221"/>
    </source>
</evidence>
<evidence type="ECO:0000313" key="1">
    <source>
        <dbReference type="EMBL" id="ASO18963.1"/>
    </source>
</evidence>
<sequence length="138" mass="13891">MTTTLQPHTRIIAGLVLLTVVGIAVGGWFMTRIVTGRVAMTDFQKSFARAGHGHAGVLVILSLVGLLYADTMTGVLGWSARLGLPLAAALMSGGFFAASAGSGRTSPNKAVVLLWAGALCLVVGVVSLGIGLLTGSGG</sequence>
<organism evidence="1 2">
    <name type="scientific">Actinoalloteichus hoggarensis</name>
    <dbReference type="NCBI Taxonomy" id="1470176"/>
    <lineage>
        <taxon>Bacteria</taxon>
        <taxon>Bacillati</taxon>
        <taxon>Actinomycetota</taxon>
        <taxon>Actinomycetes</taxon>
        <taxon>Pseudonocardiales</taxon>
        <taxon>Pseudonocardiaceae</taxon>
        <taxon>Actinoalloteichus</taxon>
    </lineage>
</organism>
<dbReference type="Proteomes" id="UP000204221">
    <property type="component" value="Chromosome"/>
</dbReference>
<gene>
    <name evidence="1" type="ORF">AHOG_06570</name>
</gene>
<accession>A0A221VZL3</accession>
<reference evidence="1 2" key="1">
    <citation type="submission" date="2017-07" db="EMBL/GenBank/DDBJ databases">
        <title>Complete genome sequence of Actinoalloteichus hoggarensis DSM 45943, type strain of Actinoalloteichus hoggarensis.</title>
        <authorList>
            <person name="Ruckert C."/>
            <person name="Nouioui I."/>
            <person name="Willmese J."/>
            <person name="van Wezel G."/>
            <person name="Klenk H.-P."/>
            <person name="Kalinowski J."/>
            <person name="Zotchev S.B."/>
        </authorList>
    </citation>
    <scope>NUCLEOTIDE SEQUENCE [LARGE SCALE GENOMIC DNA]</scope>
    <source>
        <strain evidence="1 2">DSM 45943</strain>
    </source>
</reference>